<comment type="caution">
    <text evidence="1">The sequence shown here is derived from an EMBL/GenBank/DDBJ whole genome shotgun (WGS) entry which is preliminary data.</text>
</comment>
<evidence type="ECO:0000313" key="2">
    <source>
        <dbReference type="Proteomes" id="UP000887116"/>
    </source>
</evidence>
<name>A0A8X6J336_TRICU</name>
<dbReference type="InterPro" id="IPR043129">
    <property type="entry name" value="ATPase_NBD"/>
</dbReference>
<accession>A0A8X6J336</accession>
<sequence length="143" mass="16305">MEETTGKAKENEQLIRMNNERFMVPEILFHPSDVNIREMGISEAIVHVIESCPEEIQPHLYKNIVLTGGNACFPGFKDRVYNDVRCEAPSLCDVKVILPENPVTNAWEGGTLIPSDPEFHKLIVTRKQFEENGINFCLEKFDV</sequence>
<keyword evidence="2" id="KW-1185">Reference proteome</keyword>
<reference evidence="1" key="1">
    <citation type="submission" date="2020-07" db="EMBL/GenBank/DDBJ databases">
        <title>Multicomponent nature underlies the extraordinary mechanical properties of spider dragline silk.</title>
        <authorList>
            <person name="Kono N."/>
            <person name="Nakamura H."/>
            <person name="Mori M."/>
            <person name="Yoshida Y."/>
            <person name="Ohtoshi R."/>
            <person name="Malay A.D."/>
            <person name="Moran D.A.P."/>
            <person name="Tomita M."/>
            <person name="Numata K."/>
            <person name="Arakawa K."/>
        </authorList>
    </citation>
    <scope>NUCLEOTIDE SEQUENCE</scope>
</reference>
<dbReference type="EMBL" id="BMAO01016340">
    <property type="protein sequence ID" value="GFR07838.1"/>
    <property type="molecule type" value="Genomic_DNA"/>
</dbReference>
<protein>
    <submittedName>
        <fullName evidence="1">Actin-related protein 6</fullName>
    </submittedName>
</protein>
<evidence type="ECO:0000313" key="1">
    <source>
        <dbReference type="EMBL" id="GFR07838.1"/>
    </source>
</evidence>
<proteinExistence type="predicted"/>
<dbReference type="SUPFAM" id="SSF53067">
    <property type="entry name" value="Actin-like ATPase domain"/>
    <property type="match status" value="1"/>
</dbReference>
<dbReference type="Gene3D" id="3.30.420.40">
    <property type="match status" value="1"/>
</dbReference>
<gene>
    <name evidence="1" type="primary">ACTR6</name>
    <name evidence="1" type="ORF">TNCT_366981</name>
</gene>
<dbReference type="Proteomes" id="UP000887116">
    <property type="component" value="Unassembled WGS sequence"/>
</dbReference>
<dbReference type="OrthoDB" id="6220758at2759"/>
<dbReference type="InterPro" id="IPR004000">
    <property type="entry name" value="Actin"/>
</dbReference>
<dbReference type="Pfam" id="PF00022">
    <property type="entry name" value="Actin"/>
    <property type="match status" value="1"/>
</dbReference>
<dbReference type="AlphaFoldDB" id="A0A8X6J336"/>
<dbReference type="PANTHER" id="PTHR11937">
    <property type="entry name" value="ACTIN"/>
    <property type="match status" value="1"/>
</dbReference>
<organism evidence="1 2">
    <name type="scientific">Trichonephila clavata</name>
    <name type="common">Joro spider</name>
    <name type="synonym">Nephila clavata</name>
    <dbReference type="NCBI Taxonomy" id="2740835"/>
    <lineage>
        <taxon>Eukaryota</taxon>
        <taxon>Metazoa</taxon>
        <taxon>Ecdysozoa</taxon>
        <taxon>Arthropoda</taxon>
        <taxon>Chelicerata</taxon>
        <taxon>Arachnida</taxon>
        <taxon>Araneae</taxon>
        <taxon>Araneomorphae</taxon>
        <taxon>Entelegynae</taxon>
        <taxon>Araneoidea</taxon>
        <taxon>Nephilidae</taxon>
        <taxon>Trichonephila</taxon>
    </lineage>
</organism>